<reference evidence="1" key="2">
    <citation type="submission" date="2025-09" db="UniProtKB">
        <authorList>
            <consortium name="Ensembl"/>
        </authorList>
    </citation>
    <scope>IDENTIFICATION</scope>
</reference>
<sequence>MAAGTATVFRCQLCRRSAFDGRRSHLYSAGHRRRLRAVLGRLGEKVAAARAAARRAEVLPFQAGEHERRVWCPCCAREVPSHLGRGARTVLHGGLLQHLASPEHGRAVLKCPFLAQDLSPLSPTYQLFIFLCGKDYLCSVLGII</sequence>
<accession>A0A670Y7N0</accession>
<organism evidence="1 2">
    <name type="scientific">Pseudonaja textilis</name>
    <name type="common">Eastern brown snake</name>
    <dbReference type="NCBI Taxonomy" id="8673"/>
    <lineage>
        <taxon>Eukaryota</taxon>
        <taxon>Metazoa</taxon>
        <taxon>Chordata</taxon>
        <taxon>Craniata</taxon>
        <taxon>Vertebrata</taxon>
        <taxon>Euteleostomi</taxon>
        <taxon>Lepidosauria</taxon>
        <taxon>Squamata</taxon>
        <taxon>Bifurcata</taxon>
        <taxon>Unidentata</taxon>
        <taxon>Episquamata</taxon>
        <taxon>Toxicofera</taxon>
        <taxon>Serpentes</taxon>
        <taxon>Colubroidea</taxon>
        <taxon>Elapidae</taxon>
        <taxon>Hydrophiinae</taxon>
        <taxon>Pseudonaja</taxon>
    </lineage>
</organism>
<dbReference type="AlphaFoldDB" id="A0A670Y7N0"/>
<evidence type="ECO:0000313" key="1">
    <source>
        <dbReference type="Ensembl" id="ENSPTXP00000007078.1"/>
    </source>
</evidence>
<dbReference type="PANTHER" id="PTHR31198:SF1">
    <property type="entry name" value="CENTROSOMAL AT-AC SPLICING FACTOR"/>
    <property type="match status" value="1"/>
</dbReference>
<dbReference type="InterPro" id="IPR028015">
    <property type="entry name" value="CCDC84-like"/>
</dbReference>
<dbReference type="Proteomes" id="UP000472273">
    <property type="component" value="Unplaced"/>
</dbReference>
<dbReference type="PANTHER" id="PTHR31198">
    <property type="entry name" value="COILED-COIL DOMAIN-CONTAINING PROTEIN 84"/>
    <property type="match status" value="1"/>
</dbReference>
<evidence type="ECO:0000313" key="2">
    <source>
        <dbReference type="Proteomes" id="UP000472273"/>
    </source>
</evidence>
<keyword evidence="2" id="KW-1185">Reference proteome</keyword>
<gene>
    <name evidence="1" type="primary">CENATAC</name>
</gene>
<proteinExistence type="predicted"/>
<protein>
    <submittedName>
        <fullName evidence="1">Centrosomal AT-AC splicing factor</fullName>
    </submittedName>
</protein>
<reference evidence="1" key="1">
    <citation type="submission" date="2025-08" db="UniProtKB">
        <authorList>
            <consortium name="Ensembl"/>
        </authorList>
    </citation>
    <scope>IDENTIFICATION</scope>
</reference>
<dbReference type="Ensembl" id="ENSPTXT00000007320.1">
    <property type="protein sequence ID" value="ENSPTXP00000007078.1"/>
    <property type="gene ID" value="ENSPTXG00000005147.1"/>
</dbReference>
<name>A0A670Y7N0_PSETE</name>
<dbReference type="GeneTree" id="ENSGT00390000007799"/>
<dbReference type="Pfam" id="PF14968">
    <property type="entry name" value="CCDC84"/>
    <property type="match status" value="1"/>
</dbReference>